<protein>
    <submittedName>
        <fullName evidence="1">Uncharacterized protein</fullName>
    </submittedName>
</protein>
<evidence type="ECO:0000313" key="2">
    <source>
        <dbReference type="Proteomes" id="UP000076643"/>
    </source>
</evidence>
<accession>A0A166XGN8</accession>
<gene>
    <name evidence="1" type="ORF">N475_12575</name>
</gene>
<comment type="caution">
    <text evidence="1">The sequence shown here is derived from an EMBL/GenBank/DDBJ whole genome shotgun (WGS) entry which is preliminary data.</text>
</comment>
<name>A0A166XGN8_9GAMM</name>
<dbReference type="RefSeq" id="WP_264373385.1">
    <property type="nucleotide sequence ID" value="NZ_AQHB01000037.1"/>
</dbReference>
<dbReference type="EMBL" id="AUYB01000096">
    <property type="protein sequence ID" value="KZN40294.1"/>
    <property type="molecule type" value="Genomic_DNA"/>
</dbReference>
<dbReference type="Proteomes" id="UP000076643">
    <property type="component" value="Unassembled WGS sequence"/>
</dbReference>
<keyword evidence="2" id="KW-1185">Reference proteome</keyword>
<dbReference type="PATRIC" id="fig|1365250.3.peg.1745"/>
<organism evidence="1 2">
    <name type="scientific">Pseudoalteromonas luteoviolacea DSM 6061</name>
    <dbReference type="NCBI Taxonomy" id="1365250"/>
    <lineage>
        <taxon>Bacteria</taxon>
        <taxon>Pseudomonadati</taxon>
        <taxon>Pseudomonadota</taxon>
        <taxon>Gammaproteobacteria</taxon>
        <taxon>Alteromonadales</taxon>
        <taxon>Pseudoalteromonadaceae</taxon>
        <taxon>Pseudoalteromonas</taxon>
    </lineage>
</organism>
<dbReference type="AlphaFoldDB" id="A0A166XGN8"/>
<evidence type="ECO:0000313" key="1">
    <source>
        <dbReference type="EMBL" id="KZN40294.1"/>
    </source>
</evidence>
<proteinExistence type="predicted"/>
<reference evidence="1 2" key="1">
    <citation type="submission" date="2013-07" db="EMBL/GenBank/DDBJ databases">
        <title>Comparative Genomic and Metabolomic Analysis of Twelve Strains of Pseudoalteromonas luteoviolacea.</title>
        <authorList>
            <person name="Vynne N.G."/>
            <person name="Mansson M."/>
            <person name="Gram L."/>
        </authorList>
    </citation>
    <scope>NUCLEOTIDE SEQUENCE [LARGE SCALE GENOMIC DNA]</scope>
    <source>
        <strain evidence="1 2">DSM 6061</strain>
    </source>
</reference>
<sequence>MMRSLDKALLKGVVGGSVYKPSRPHSACATTIPIEKKPQPIQN</sequence>